<dbReference type="InterPro" id="IPR009056">
    <property type="entry name" value="Cyt_c-like_dom"/>
</dbReference>
<evidence type="ECO:0000313" key="8">
    <source>
        <dbReference type="Proteomes" id="UP000186819"/>
    </source>
</evidence>
<dbReference type="SUPFAM" id="SSF46626">
    <property type="entry name" value="Cytochrome c"/>
    <property type="match status" value="1"/>
</dbReference>
<feature type="domain" description="Cytochrome c" evidence="6">
    <location>
        <begin position="333"/>
        <end position="502"/>
    </location>
</feature>
<dbReference type="InterPro" id="IPR036909">
    <property type="entry name" value="Cyt_c-like_dom_sf"/>
</dbReference>
<sequence>MQATNENDTGAPGTDPLAPPHRHRWLWIALTVLLAAGAALAYLGWYRFLREEAQPAWVTATPEMRWKYGSIGAENDAGIPYWIFYVLPRVFPEKLPGAGGYASLGVAWEQGMELPIGFTKKTIGFPRVANTCAACHTASYRSRHDENPTYVAAGPGHTLNLEAFFRYLIDCAKDPRFTPDVLMREIALVTELDWLDRLAYRFLIIPITKKRLLEREAQFAWIYRTDFPDWGRGRDDAMNLTKYFMIEAPMDDSFGPTDMPALWNLDKYRPEKGHFMNLAGDSHDARSVIIDSALGVLGAPPKDRQAFLGHVDWLHAFLGKLPAPKYPFALDAERAAAGKAVFDAHCAACHASDRTGTRLPLAELGTDRGRLDSWNKEAAIEANRVVRAMGITRKGLVEETLTGYVIPFLDGIWLRAPYLHNGSVPTLRDLLEPPSRRPVEFLRGYDVYDQVKGGFVTAGSDAARVGTLHDTRLRGNGNGGHLYGTELPDADKDALVEYLKSL</sequence>
<dbReference type="GO" id="GO:0020037">
    <property type="term" value="F:heme binding"/>
    <property type="evidence" value="ECO:0007669"/>
    <property type="project" value="InterPro"/>
</dbReference>
<evidence type="ECO:0000256" key="4">
    <source>
        <dbReference type="PROSITE-ProRule" id="PRU00433"/>
    </source>
</evidence>
<dbReference type="Pfam" id="PF00034">
    <property type="entry name" value="Cytochrom_C"/>
    <property type="match status" value="1"/>
</dbReference>
<dbReference type="GO" id="GO:0004130">
    <property type="term" value="F:cytochrome-c peroxidase activity"/>
    <property type="evidence" value="ECO:0007669"/>
    <property type="project" value="TreeGrafter"/>
</dbReference>
<dbReference type="InterPro" id="IPR051395">
    <property type="entry name" value="Cytochrome_c_Peroxidase/MauG"/>
</dbReference>
<dbReference type="GO" id="GO:0046872">
    <property type="term" value="F:metal ion binding"/>
    <property type="evidence" value="ECO:0007669"/>
    <property type="project" value="UniProtKB-KW"/>
</dbReference>
<keyword evidence="8" id="KW-1185">Reference proteome</keyword>
<dbReference type="RefSeq" id="WP_084204907.1">
    <property type="nucleotide sequence ID" value="NZ_FTMD01000001.1"/>
</dbReference>
<reference evidence="8" key="1">
    <citation type="submission" date="2017-01" db="EMBL/GenBank/DDBJ databases">
        <authorList>
            <person name="Varghese N."/>
            <person name="Submissions S."/>
        </authorList>
    </citation>
    <scope>NUCLEOTIDE SEQUENCE [LARGE SCALE GENOMIC DNA]</scope>
    <source>
        <strain evidence="8">ATCC 51758</strain>
    </source>
</reference>
<accession>A0A1N6N5X9</accession>
<dbReference type="Pfam" id="PF21419">
    <property type="entry name" value="RoxA-like_Cyt-c"/>
    <property type="match status" value="1"/>
</dbReference>
<dbReference type="EMBL" id="FTMD01000001">
    <property type="protein sequence ID" value="SIP87466.1"/>
    <property type="molecule type" value="Genomic_DNA"/>
</dbReference>
<dbReference type="Gene3D" id="1.10.760.10">
    <property type="entry name" value="Cytochrome c-like domain"/>
    <property type="match status" value="1"/>
</dbReference>
<keyword evidence="3 4" id="KW-0408">Iron</keyword>
<protein>
    <submittedName>
        <fullName evidence="7">Cytochrome c</fullName>
    </submittedName>
</protein>
<keyword evidence="5" id="KW-0472">Membrane</keyword>
<dbReference type="Proteomes" id="UP000186819">
    <property type="component" value="Unassembled WGS sequence"/>
</dbReference>
<evidence type="ECO:0000259" key="6">
    <source>
        <dbReference type="PROSITE" id="PS51007"/>
    </source>
</evidence>
<evidence type="ECO:0000256" key="1">
    <source>
        <dbReference type="ARBA" id="ARBA00022617"/>
    </source>
</evidence>
<dbReference type="PANTHER" id="PTHR30600">
    <property type="entry name" value="CYTOCHROME C PEROXIDASE-RELATED"/>
    <property type="match status" value="1"/>
</dbReference>
<dbReference type="OrthoDB" id="9805202at2"/>
<dbReference type="STRING" id="34027.SAMN05421829_101109"/>
<dbReference type="AlphaFoldDB" id="A0A1N6N5X9"/>
<dbReference type="PROSITE" id="PS51007">
    <property type="entry name" value="CYTC"/>
    <property type="match status" value="1"/>
</dbReference>
<keyword evidence="2 4" id="KW-0479">Metal-binding</keyword>
<keyword evidence="5" id="KW-1133">Transmembrane helix</keyword>
<evidence type="ECO:0000313" key="7">
    <source>
        <dbReference type="EMBL" id="SIP87466.1"/>
    </source>
</evidence>
<proteinExistence type="predicted"/>
<evidence type="ECO:0000256" key="5">
    <source>
        <dbReference type="SAM" id="Phobius"/>
    </source>
</evidence>
<keyword evidence="1 4" id="KW-0349">Heme</keyword>
<dbReference type="GO" id="GO:0009055">
    <property type="term" value="F:electron transfer activity"/>
    <property type="evidence" value="ECO:0007669"/>
    <property type="project" value="InterPro"/>
</dbReference>
<feature type="transmembrane region" description="Helical" evidence="5">
    <location>
        <begin position="25"/>
        <end position="45"/>
    </location>
</feature>
<dbReference type="PANTHER" id="PTHR30600:SF9">
    <property type="entry name" value="BLR7738 PROTEIN"/>
    <property type="match status" value="1"/>
</dbReference>
<name>A0A1N6N5X9_9RHOO</name>
<organism evidence="7 8">
    <name type="scientific">Aromatoleum tolulyticum</name>
    <dbReference type="NCBI Taxonomy" id="34027"/>
    <lineage>
        <taxon>Bacteria</taxon>
        <taxon>Pseudomonadati</taxon>
        <taxon>Pseudomonadota</taxon>
        <taxon>Betaproteobacteria</taxon>
        <taxon>Rhodocyclales</taxon>
        <taxon>Rhodocyclaceae</taxon>
        <taxon>Aromatoleum</taxon>
    </lineage>
</organism>
<evidence type="ECO:0000256" key="2">
    <source>
        <dbReference type="ARBA" id="ARBA00022723"/>
    </source>
</evidence>
<keyword evidence="5" id="KW-0812">Transmembrane</keyword>
<gene>
    <name evidence="7" type="ORF">SAMN05421829_101109</name>
</gene>
<evidence type="ECO:0000256" key="3">
    <source>
        <dbReference type="ARBA" id="ARBA00023004"/>
    </source>
</evidence>